<organism evidence="3 4">
    <name type="scientific">Effrenium voratum</name>
    <dbReference type="NCBI Taxonomy" id="2562239"/>
    <lineage>
        <taxon>Eukaryota</taxon>
        <taxon>Sar</taxon>
        <taxon>Alveolata</taxon>
        <taxon>Dinophyceae</taxon>
        <taxon>Suessiales</taxon>
        <taxon>Symbiodiniaceae</taxon>
        <taxon>Effrenium</taxon>
    </lineage>
</organism>
<feature type="signal peptide" evidence="1">
    <location>
        <begin position="1"/>
        <end position="28"/>
    </location>
</feature>
<sequence>RFVGSLLRMPAYVKFFLLLILVVGLAWSALYPSIASSPCTGDCRLSDVRRRQGVAVNLSCIPPGMRLAKALGDLKMAVLGENDIISQSLFKNHHWEVTSLEEMAAMARTTLPESGTFLHIGANLGYYSLLFADRGFQVLAIEPMARNQQALEGSLCLNPHLREQVTLLPLALGAPWEVACRCVIRSASYSSNVGNGFLQCGNASCKDDDSNCQVTEVISLDRVLEQHPVQSVDVVRIDVEAHECQVLAGGGSLFSRYRPKFLQVETAWLNTSKCVAAAAEQHRYRTFRVMSSTVMVAEEFVVPELVKLGENMWV</sequence>
<dbReference type="Pfam" id="PF05050">
    <property type="entry name" value="Methyltransf_21"/>
    <property type="match status" value="1"/>
</dbReference>
<dbReference type="InterPro" id="IPR006342">
    <property type="entry name" value="FkbM_mtfrase"/>
</dbReference>
<dbReference type="PANTHER" id="PTHR34203:SF15">
    <property type="entry name" value="SLL1173 PROTEIN"/>
    <property type="match status" value="1"/>
</dbReference>
<proteinExistence type="predicted"/>
<evidence type="ECO:0000256" key="1">
    <source>
        <dbReference type="SAM" id="SignalP"/>
    </source>
</evidence>
<dbReference type="EMBL" id="CAUJNA010002692">
    <property type="protein sequence ID" value="CAJ1393979.1"/>
    <property type="molecule type" value="Genomic_DNA"/>
</dbReference>
<dbReference type="SUPFAM" id="SSF53335">
    <property type="entry name" value="S-adenosyl-L-methionine-dependent methyltransferases"/>
    <property type="match status" value="1"/>
</dbReference>
<keyword evidence="4" id="KW-1185">Reference proteome</keyword>
<dbReference type="Proteomes" id="UP001178507">
    <property type="component" value="Unassembled WGS sequence"/>
</dbReference>
<name>A0AA36N670_9DINO</name>
<evidence type="ECO:0000259" key="2">
    <source>
        <dbReference type="Pfam" id="PF05050"/>
    </source>
</evidence>
<protein>
    <recommendedName>
        <fullName evidence="2">Methyltransferase FkbM domain-containing protein</fullName>
    </recommendedName>
</protein>
<feature type="chain" id="PRO_5041457230" description="Methyltransferase FkbM domain-containing protein" evidence="1">
    <location>
        <begin position="29"/>
        <end position="314"/>
    </location>
</feature>
<dbReference type="InterPro" id="IPR052514">
    <property type="entry name" value="SAM-dependent_MTase"/>
</dbReference>
<feature type="domain" description="Methyltransferase FkbM" evidence="2">
    <location>
        <begin position="119"/>
        <end position="268"/>
    </location>
</feature>
<comment type="caution">
    <text evidence="3">The sequence shown here is derived from an EMBL/GenBank/DDBJ whole genome shotgun (WGS) entry which is preliminary data.</text>
</comment>
<gene>
    <name evidence="3" type="ORF">EVOR1521_LOCUS18726</name>
</gene>
<accession>A0AA36N670</accession>
<keyword evidence="1" id="KW-0732">Signal</keyword>
<reference evidence="3" key="1">
    <citation type="submission" date="2023-08" db="EMBL/GenBank/DDBJ databases">
        <authorList>
            <person name="Chen Y."/>
            <person name="Shah S."/>
            <person name="Dougan E. K."/>
            <person name="Thang M."/>
            <person name="Chan C."/>
        </authorList>
    </citation>
    <scope>NUCLEOTIDE SEQUENCE</scope>
</reference>
<dbReference type="NCBIfam" id="TIGR01444">
    <property type="entry name" value="fkbM_fam"/>
    <property type="match status" value="1"/>
</dbReference>
<dbReference type="Gene3D" id="3.40.50.150">
    <property type="entry name" value="Vaccinia Virus protein VP39"/>
    <property type="match status" value="1"/>
</dbReference>
<evidence type="ECO:0000313" key="4">
    <source>
        <dbReference type="Proteomes" id="UP001178507"/>
    </source>
</evidence>
<evidence type="ECO:0000313" key="3">
    <source>
        <dbReference type="EMBL" id="CAJ1393979.1"/>
    </source>
</evidence>
<dbReference type="InterPro" id="IPR029063">
    <property type="entry name" value="SAM-dependent_MTases_sf"/>
</dbReference>
<dbReference type="PANTHER" id="PTHR34203">
    <property type="entry name" value="METHYLTRANSFERASE, FKBM FAMILY PROTEIN"/>
    <property type="match status" value="1"/>
</dbReference>
<dbReference type="AlphaFoldDB" id="A0AA36N670"/>
<feature type="non-terminal residue" evidence="3">
    <location>
        <position position="1"/>
    </location>
</feature>